<sequence>MAAATGDAKLRVAACNGTGSSGVAPTGVTRVFCVVCGCGCGCGCGWAAARVAAPASRRRAPGRAPAGTAPQPSECARPRPRHSPARAPPAP</sequence>
<proteinExistence type="predicted"/>
<evidence type="ECO:0000313" key="2">
    <source>
        <dbReference type="EMBL" id="CAH2079820.1"/>
    </source>
</evidence>
<feature type="non-terminal residue" evidence="2">
    <location>
        <position position="91"/>
    </location>
</feature>
<evidence type="ECO:0000256" key="1">
    <source>
        <dbReference type="SAM" id="MobiDB-lite"/>
    </source>
</evidence>
<feature type="region of interest" description="Disordered" evidence="1">
    <location>
        <begin position="55"/>
        <end position="91"/>
    </location>
</feature>
<protein>
    <submittedName>
        <fullName evidence="2">Uncharacterized protein</fullName>
    </submittedName>
</protein>
<organism evidence="2 3">
    <name type="scientific">Iphiclides podalirius</name>
    <name type="common">scarce swallowtail</name>
    <dbReference type="NCBI Taxonomy" id="110791"/>
    <lineage>
        <taxon>Eukaryota</taxon>
        <taxon>Metazoa</taxon>
        <taxon>Ecdysozoa</taxon>
        <taxon>Arthropoda</taxon>
        <taxon>Hexapoda</taxon>
        <taxon>Insecta</taxon>
        <taxon>Pterygota</taxon>
        <taxon>Neoptera</taxon>
        <taxon>Endopterygota</taxon>
        <taxon>Lepidoptera</taxon>
        <taxon>Glossata</taxon>
        <taxon>Ditrysia</taxon>
        <taxon>Papilionoidea</taxon>
        <taxon>Papilionidae</taxon>
        <taxon>Papilioninae</taxon>
        <taxon>Iphiclides</taxon>
    </lineage>
</organism>
<dbReference type="Proteomes" id="UP000837857">
    <property type="component" value="Unassembled WGS sequence"/>
</dbReference>
<gene>
    <name evidence="2" type="ORF">IPOD504_LOCUS17734</name>
</gene>
<name>A0ABN8JAA9_9NEOP</name>
<dbReference type="EMBL" id="CAKOGK010000101">
    <property type="protein sequence ID" value="CAH2079820.1"/>
    <property type="molecule type" value="Genomic_DNA"/>
</dbReference>
<keyword evidence="3" id="KW-1185">Reference proteome</keyword>
<evidence type="ECO:0000313" key="3">
    <source>
        <dbReference type="Proteomes" id="UP000837857"/>
    </source>
</evidence>
<accession>A0ABN8JAA9</accession>
<comment type="caution">
    <text evidence="2">The sequence shown here is derived from an EMBL/GenBank/DDBJ whole genome shotgun (WGS) entry which is preliminary data.</text>
</comment>
<reference evidence="2" key="1">
    <citation type="submission" date="2022-03" db="EMBL/GenBank/DDBJ databases">
        <authorList>
            <person name="Martin H S."/>
        </authorList>
    </citation>
    <scope>NUCLEOTIDE SEQUENCE [LARGE SCALE GENOMIC DNA]</scope>
</reference>